<organism evidence="5 6">
    <name type="scientific">Rhizocola hellebori</name>
    <dbReference type="NCBI Taxonomy" id="1392758"/>
    <lineage>
        <taxon>Bacteria</taxon>
        <taxon>Bacillati</taxon>
        <taxon>Actinomycetota</taxon>
        <taxon>Actinomycetes</taxon>
        <taxon>Micromonosporales</taxon>
        <taxon>Micromonosporaceae</taxon>
        <taxon>Rhizocola</taxon>
    </lineage>
</organism>
<dbReference type="GO" id="GO:0016709">
    <property type="term" value="F:oxidoreductase activity, acting on paired donors, with incorporation or reduction of molecular oxygen, NAD(P)H as one donor, and incorporation of one atom of oxygen"/>
    <property type="evidence" value="ECO:0007669"/>
    <property type="project" value="UniProtKB-ARBA"/>
</dbReference>
<protein>
    <submittedName>
        <fullName evidence="5">FAD-dependent oxidoreductase</fullName>
    </submittedName>
</protein>
<name>A0A8J3Q1Z3_9ACTN</name>
<dbReference type="AlphaFoldDB" id="A0A8J3Q1Z3"/>
<dbReference type="Gene3D" id="3.40.30.120">
    <property type="match status" value="1"/>
</dbReference>
<dbReference type="Pfam" id="PF21274">
    <property type="entry name" value="Rng_hyd_C"/>
    <property type="match status" value="1"/>
</dbReference>
<accession>A0A8J3Q1Z3</accession>
<dbReference type="Pfam" id="PF01494">
    <property type="entry name" value="FAD_binding_3"/>
    <property type="match status" value="1"/>
</dbReference>
<dbReference type="Proteomes" id="UP000612899">
    <property type="component" value="Unassembled WGS sequence"/>
</dbReference>
<comment type="cofactor">
    <cofactor evidence="1">
        <name>FAD</name>
        <dbReference type="ChEBI" id="CHEBI:57692"/>
    </cofactor>
</comment>
<dbReference type="InterPro" id="IPR050641">
    <property type="entry name" value="RIFMO-like"/>
</dbReference>
<dbReference type="GO" id="GO:0071949">
    <property type="term" value="F:FAD binding"/>
    <property type="evidence" value="ECO:0007669"/>
    <property type="project" value="InterPro"/>
</dbReference>
<comment type="caution">
    <text evidence="5">The sequence shown here is derived from an EMBL/GenBank/DDBJ whole genome shotgun (WGS) entry which is preliminary data.</text>
</comment>
<dbReference type="PRINTS" id="PR00420">
    <property type="entry name" value="RNGMNOXGNASE"/>
</dbReference>
<keyword evidence="3" id="KW-0274">FAD</keyword>
<dbReference type="EMBL" id="BONY01000001">
    <property type="protein sequence ID" value="GIH02003.1"/>
    <property type="molecule type" value="Genomic_DNA"/>
</dbReference>
<evidence type="ECO:0000256" key="2">
    <source>
        <dbReference type="ARBA" id="ARBA00022630"/>
    </source>
</evidence>
<dbReference type="SUPFAM" id="SSF51905">
    <property type="entry name" value="FAD/NAD(P)-binding domain"/>
    <property type="match status" value="1"/>
</dbReference>
<keyword evidence="6" id="KW-1185">Reference proteome</keyword>
<dbReference type="PANTHER" id="PTHR43004:SF19">
    <property type="entry name" value="BINDING MONOOXYGENASE, PUTATIVE (JCVI)-RELATED"/>
    <property type="match status" value="1"/>
</dbReference>
<dbReference type="Gene3D" id="3.50.50.60">
    <property type="entry name" value="FAD/NAD(P)-binding domain"/>
    <property type="match status" value="1"/>
</dbReference>
<evidence type="ECO:0000256" key="3">
    <source>
        <dbReference type="ARBA" id="ARBA00022827"/>
    </source>
</evidence>
<evidence type="ECO:0000259" key="4">
    <source>
        <dbReference type="Pfam" id="PF01494"/>
    </source>
</evidence>
<dbReference type="Gene3D" id="3.30.70.2450">
    <property type="match status" value="1"/>
</dbReference>
<dbReference type="PANTHER" id="PTHR43004">
    <property type="entry name" value="TRK SYSTEM POTASSIUM UPTAKE PROTEIN"/>
    <property type="match status" value="1"/>
</dbReference>
<reference evidence="5" key="1">
    <citation type="submission" date="2021-01" db="EMBL/GenBank/DDBJ databases">
        <title>Whole genome shotgun sequence of Rhizocola hellebori NBRC 109834.</title>
        <authorList>
            <person name="Komaki H."/>
            <person name="Tamura T."/>
        </authorList>
    </citation>
    <scope>NUCLEOTIDE SEQUENCE</scope>
    <source>
        <strain evidence="5">NBRC 109834</strain>
    </source>
</reference>
<feature type="domain" description="FAD-binding" evidence="4">
    <location>
        <begin position="4"/>
        <end position="331"/>
    </location>
</feature>
<evidence type="ECO:0000313" key="6">
    <source>
        <dbReference type="Proteomes" id="UP000612899"/>
    </source>
</evidence>
<dbReference type="InterPro" id="IPR036188">
    <property type="entry name" value="FAD/NAD-bd_sf"/>
</dbReference>
<dbReference type="InterPro" id="IPR002938">
    <property type="entry name" value="FAD-bd"/>
</dbReference>
<dbReference type="RefSeq" id="WP_203905955.1">
    <property type="nucleotide sequence ID" value="NZ_BONY01000001.1"/>
</dbReference>
<sequence length="470" mass="50847">MQNVDVAVVGAGPTGLALACELRLAGVSCTVLEKRAEEPNLTRAFAVHSRTLELLDARGLADDLVTQGIVVREVSPTPGAVLKLEILANRYPFLLLMAQSRTELMLEKHARELGAQIVRGCAVTGLAQDGDGVTLSTTGGEMRAKFVVGTDGAHSAVRDLIGVKFAGKQYQTHILLADVQLARPPQETLFGVSNPSGLALFVPFGDSWFRAIVWDRSREQAPLDEPVTLAELQGSFRRITGDDYGMSEPRWSTRFLSERRQAERYRVGRVFLAGDAAHVHSPVGGQGMNTGIQDAFNLGWKLAAVLRGRGGDELLDSYQAERHPVGESVLKITDTLFNLVLSSSKVDAAVRRFIIRNALKIGRVRTSIAGRLSGVGIAYKPLSGTHQMVGKRMPDLTGVKGRLYEALREGKFVLVGADAGVWSDDVVSFEATSTPPVVLVRPDGYVAWAADRVNDGEVTAALRQWCGQRP</sequence>
<evidence type="ECO:0000313" key="5">
    <source>
        <dbReference type="EMBL" id="GIH02003.1"/>
    </source>
</evidence>
<evidence type="ECO:0000256" key="1">
    <source>
        <dbReference type="ARBA" id="ARBA00001974"/>
    </source>
</evidence>
<keyword evidence="2" id="KW-0285">Flavoprotein</keyword>
<gene>
    <name evidence="5" type="ORF">Rhe02_00700</name>
</gene>
<proteinExistence type="predicted"/>